<dbReference type="PANTHER" id="PTHR10015:SF206">
    <property type="entry name" value="HSF-TYPE DNA-BINDING DOMAIN-CONTAINING PROTEIN"/>
    <property type="match status" value="1"/>
</dbReference>
<accession>A0A8S1NDB2</accession>
<protein>
    <recommendedName>
        <fullName evidence="3">HSF-type DNA-binding domain-containing protein</fullName>
    </recommendedName>
</protein>
<dbReference type="GO" id="GO:0003700">
    <property type="term" value="F:DNA-binding transcription factor activity"/>
    <property type="evidence" value="ECO:0007669"/>
    <property type="project" value="InterPro"/>
</dbReference>
<comment type="caution">
    <text evidence="4">The sequence shown here is derived from an EMBL/GenBank/DDBJ whole genome shotgun (WGS) entry which is preliminary data.</text>
</comment>
<proteinExistence type="inferred from homology"/>
<keyword evidence="5" id="KW-1185">Reference proteome</keyword>
<evidence type="ECO:0000256" key="1">
    <source>
        <dbReference type="ARBA" id="ARBA00023125"/>
    </source>
</evidence>
<sequence length="216" mass="26157">MSSKRRVGIAHFLLRTFEMLDTPKLKHLIEWSPCGEMFYIKNSREFANKVLPQYFRHRNFQSFLRQLNMYNFVKKRLKNGWNQFQHKYFKREAKNLLINVHRRSNGQQSDEEEQTDQQDSIKKQQEQLQQIKYLQNDIVLTSSFLYQQSVILQSNFQRLKNKLLYQYIEEQKQEKFLFSTFSLLNKSQTDSPKLTQTILTQNQKETDQEPQLFVLS</sequence>
<reference evidence="4" key="1">
    <citation type="submission" date="2021-01" db="EMBL/GenBank/DDBJ databases">
        <authorList>
            <consortium name="Genoscope - CEA"/>
            <person name="William W."/>
        </authorList>
    </citation>
    <scope>NUCLEOTIDE SEQUENCE</scope>
</reference>
<evidence type="ECO:0000313" key="5">
    <source>
        <dbReference type="Proteomes" id="UP000688137"/>
    </source>
</evidence>
<dbReference type="OMA" id="WEFTHAK"/>
<organism evidence="4 5">
    <name type="scientific">Paramecium primaurelia</name>
    <dbReference type="NCBI Taxonomy" id="5886"/>
    <lineage>
        <taxon>Eukaryota</taxon>
        <taxon>Sar</taxon>
        <taxon>Alveolata</taxon>
        <taxon>Ciliophora</taxon>
        <taxon>Intramacronucleata</taxon>
        <taxon>Oligohymenophorea</taxon>
        <taxon>Peniculida</taxon>
        <taxon>Parameciidae</taxon>
        <taxon>Paramecium</taxon>
    </lineage>
</organism>
<evidence type="ECO:0000313" key="4">
    <source>
        <dbReference type="EMBL" id="CAD8090660.1"/>
    </source>
</evidence>
<comment type="similarity">
    <text evidence="2">Belongs to the HSF family.</text>
</comment>
<dbReference type="AlphaFoldDB" id="A0A8S1NDB2"/>
<keyword evidence="1" id="KW-0238">DNA-binding</keyword>
<evidence type="ECO:0000259" key="3">
    <source>
        <dbReference type="SMART" id="SM00415"/>
    </source>
</evidence>
<dbReference type="Pfam" id="PF00447">
    <property type="entry name" value="HSF_DNA-bind"/>
    <property type="match status" value="1"/>
</dbReference>
<evidence type="ECO:0000256" key="2">
    <source>
        <dbReference type="RuleBase" id="RU004020"/>
    </source>
</evidence>
<feature type="domain" description="HSF-type DNA-binding" evidence="3">
    <location>
        <begin position="8"/>
        <end position="103"/>
    </location>
</feature>
<dbReference type="GO" id="GO:0043565">
    <property type="term" value="F:sequence-specific DNA binding"/>
    <property type="evidence" value="ECO:0007669"/>
    <property type="project" value="InterPro"/>
</dbReference>
<dbReference type="PANTHER" id="PTHR10015">
    <property type="entry name" value="HEAT SHOCK TRANSCRIPTION FACTOR"/>
    <property type="match status" value="1"/>
</dbReference>
<name>A0A8S1NDB2_PARPR</name>
<dbReference type="EMBL" id="CAJJDM010000089">
    <property type="protein sequence ID" value="CAD8090660.1"/>
    <property type="molecule type" value="Genomic_DNA"/>
</dbReference>
<dbReference type="InterPro" id="IPR000232">
    <property type="entry name" value="HSF_DNA-bd"/>
</dbReference>
<dbReference type="FunFam" id="1.10.10.10:FF:001087">
    <property type="entry name" value="Heat shock transcription factor"/>
    <property type="match status" value="1"/>
</dbReference>
<gene>
    <name evidence="4" type="ORF">PPRIM_AZ9-3.1.T0860146</name>
</gene>
<dbReference type="SMART" id="SM00415">
    <property type="entry name" value="HSF"/>
    <property type="match status" value="1"/>
</dbReference>
<dbReference type="Proteomes" id="UP000688137">
    <property type="component" value="Unassembled WGS sequence"/>
</dbReference>